<feature type="transmembrane region" description="Helical" evidence="5">
    <location>
        <begin position="71"/>
        <end position="90"/>
    </location>
</feature>
<dbReference type="Pfam" id="PF00092">
    <property type="entry name" value="VWA"/>
    <property type="match status" value="1"/>
</dbReference>
<dbReference type="RefSeq" id="WP_182584780.1">
    <property type="nucleotide sequence ID" value="NZ_JABVCQ010000038.1"/>
</dbReference>
<name>A0A839HFC1_9GAMM</name>
<dbReference type="Proteomes" id="UP000548632">
    <property type="component" value="Unassembled WGS sequence"/>
</dbReference>
<dbReference type="AlphaFoldDB" id="A0A839HFC1"/>
<protein>
    <submittedName>
        <fullName evidence="7">VWA domain-containing protein</fullName>
    </submittedName>
</protein>
<keyword evidence="8" id="KW-1185">Reference proteome</keyword>
<dbReference type="SMART" id="SM00327">
    <property type="entry name" value="VWA"/>
    <property type="match status" value="1"/>
</dbReference>
<evidence type="ECO:0000256" key="5">
    <source>
        <dbReference type="SAM" id="Phobius"/>
    </source>
</evidence>
<feature type="transmembrane region" description="Helical" evidence="5">
    <location>
        <begin position="6"/>
        <end position="24"/>
    </location>
</feature>
<dbReference type="PROSITE" id="PS50234">
    <property type="entry name" value="VWFA"/>
    <property type="match status" value="1"/>
</dbReference>
<gene>
    <name evidence="7" type="ORF">HUK38_13110</name>
</gene>
<keyword evidence="2 5" id="KW-0812">Transmembrane</keyword>
<dbReference type="Gene3D" id="3.40.50.410">
    <property type="entry name" value="von Willebrand factor, type A domain"/>
    <property type="match status" value="1"/>
</dbReference>
<keyword evidence="3 5" id="KW-1133">Transmembrane helix</keyword>
<feature type="domain" description="VWFA" evidence="6">
    <location>
        <begin position="107"/>
        <end position="302"/>
    </location>
</feature>
<accession>A0A839HFC1</accession>
<dbReference type="SUPFAM" id="SSF53300">
    <property type="entry name" value="vWA-like"/>
    <property type="match status" value="1"/>
</dbReference>
<organism evidence="7 8">
    <name type="scientific">Thiospirillum jenense</name>
    <dbReference type="NCBI Taxonomy" id="1653858"/>
    <lineage>
        <taxon>Bacteria</taxon>
        <taxon>Pseudomonadati</taxon>
        <taxon>Pseudomonadota</taxon>
        <taxon>Gammaproteobacteria</taxon>
        <taxon>Chromatiales</taxon>
        <taxon>Chromatiaceae</taxon>
        <taxon>Thiospirillum</taxon>
    </lineage>
</organism>
<evidence type="ECO:0000256" key="4">
    <source>
        <dbReference type="ARBA" id="ARBA00023136"/>
    </source>
</evidence>
<evidence type="ECO:0000256" key="3">
    <source>
        <dbReference type="ARBA" id="ARBA00022989"/>
    </source>
</evidence>
<dbReference type="PANTHER" id="PTHR22550">
    <property type="entry name" value="SPORE GERMINATION PROTEIN"/>
    <property type="match status" value="1"/>
</dbReference>
<evidence type="ECO:0000256" key="2">
    <source>
        <dbReference type="ARBA" id="ARBA00022692"/>
    </source>
</evidence>
<evidence type="ECO:0000313" key="7">
    <source>
        <dbReference type="EMBL" id="MBB1127154.1"/>
    </source>
</evidence>
<keyword evidence="1" id="KW-1003">Cell membrane</keyword>
<keyword evidence="4 5" id="KW-0472">Membrane</keyword>
<evidence type="ECO:0000259" key="6">
    <source>
        <dbReference type="PROSITE" id="PS50234"/>
    </source>
</evidence>
<dbReference type="InterPro" id="IPR050768">
    <property type="entry name" value="UPF0353/GerABKA_families"/>
</dbReference>
<dbReference type="EMBL" id="JABVCQ010000038">
    <property type="protein sequence ID" value="MBB1127154.1"/>
    <property type="molecule type" value="Genomic_DNA"/>
</dbReference>
<feature type="transmembrane region" description="Helical" evidence="5">
    <location>
        <begin position="321"/>
        <end position="339"/>
    </location>
</feature>
<evidence type="ECO:0000256" key="1">
    <source>
        <dbReference type="ARBA" id="ARBA00022475"/>
    </source>
</evidence>
<dbReference type="InterPro" id="IPR036465">
    <property type="entry name" value="vWFA_dom_sf"/>
</dbReference>
<proteinExistence type="predicted"/>
<comment type="caution">
    <text evidence="7">The sequence shown here is derived from an EMBL/GenBank/DDBJ whole genome shotgun (WGS) entry which is preliminary data.</text>
</comment>
<sequence>MQTFEFQYPWCAVLLPLPWVVIWLKTTWWKSNSNLTPPPSFATQAITLLHPRLDALQLAYRSRRRQSINTTWLYPVLLTAFWVLLVVALMNPRWLEPHTEIRHPGYDLFLAVDASHSMDALDFTVAGQQVSRMAVVKGVMGRFLDTRINDRLGLIIFGSAAYVLSPLTPDRYAVHQLLDNVVPSIAGPSTALGDAIALGVKKLRDRPIGSRVMVLIADGDSTAGNFQPLEAAVLAHHADVRIYVIGVGSQQTRIPILHQGRIEYWDDLTMNEDILTHIATTTGGAYFRATDTQALETISNRINLLEKTDIETRTAYLPHTLYRWPLGAALIILLMLGLLPEGRQRVLR</sequence>
<reference evidence="7 8" key="1">
    <citation type="journal article" date="2020" name="Arch. Microbiol.">
        <title>The genome sequence of the giant phototrophic gammaproteobacterium Thiospirillum jenense gives insight into its physiological properties and phylogenetic relationships.</title>
        <authorList>
            <person name="Imhoff J.F."/>
            <person name="Meyer T.E."/>
            <person name="Kyndt J.A."/>
        </authorList>
    </citation>
    <scope>NUCLEOTIDE SEQUENCE [LARGE SCALE GENOMIC DNA]</scope>
    <source>
        <strain evidence="7 8">DSM 216</strain>
    </source>
</reference>
<dbReference type="PANTHER" id="PTHR22550:SF5">
    <property type="entry name" value="LEUCINE ZIPPER PROTEIN 4"/>
    <property type="match status" value="1"/>
</dbReference>
<evidence type="ECO:0000313" key="8">
    <source>
        <dbReference type="Proteomes" id="UP000548632"/>
    </source>
</evidence>
<dbReference type="InterPro" id="IPR002035">
    <property type="entry name" value="VWF_A"/>
</dbReference>